<sequence length="34" mass="3935">MKPLRGHLTLEKIKLSDENIKQLAERLCENGIEN</sequence>
<accession>A0AAE4C4D1</accession>
<reference evidence="1" key="1">
    <citation type="submission" date="2023-07" db="EMBL/GenBank/DDBJ databases">
        <title>Sorghum-associated microbial communities from plants grown in Nebraska, USA.</title>
        <authorList>
            <person name="Schachtman D."/>
        </authorList>
    </citation>
    <scope>NUCLEOTIDE SEQUENCE</scope>
    <source>
        <strain evidence="1">DS2360</strain>
    </source>
</reference>
<protein>
    <submittedName>
        <fullName evidence="1">Uncharacterized protein</fullName>
    </submittedName>
</protein>
<dbReference type="AlphaFoldDB" id="A0AAE4C4D1"/>
<comment type="caution">
    <text evidence="1">The sequence shown here is derived from an EMBL/GenBank/DDBJ whole genome shotgun (WGS) entry which is preliminary data.</text>
</comment>
<evidence type="ECO:0000313" key="1">
    <source>
        <dbReference type="EMBL" id="MDR6528483.1"/>
    </source>
</evidence>
<proteinExistence type="predicted"/>
<gene>
    <name evidence="1" type="ORF">J2787_003920</name>
</gene>
<dbReference type="Proteomes" id="UP001184861">
    <property type="component" value="Unassembled WGS sequence"/>
</dbReference>
<evidence type="ECO:0000313" key="2">
    <source>
        <dbReference type="Proteomes" id="UP001184861"/>
    </source>
</evidence>
<dbReference type="EMBL" id="JAVDQY010000005">
    <property type="protein sequence ID" value="MDR6528483.1"/>
    <property type="molecule type" value="Genomic_DNA"/>
</dbReference>
<name>A0AAE4C4D1_9FLAO</name>
<organism evidence="1 2">
    <name type="scientific">Chryseobacterium rhizosphaerae</name>
    <dbReference type="NCBI Taxonomy" id="395937"/>
    <lineage>
        <taxon>Bacteria</taxon>
        <taxon>Pseudomonadati</taxon>
        <taxon>Bacteroidota</taxon>
        <taxon>Flavobacteriia</taxon>
        <taxon>Flavobacteriales</taxon>
        <taxon>Weeksellaceae</taxon>
        <taxon>Chryseobacterium group</taxon>
        <taxon>Chryseobacterium</taxon>
    </lineage>
</organism>